<feature type="signal peptide" evidence="1">
    <location>
        <begin position="1"/>
        <end position="16"/>
    </location>
</feature>
<evidence type="ECO:0000313" key="3">
    <source>
        <dbReference type="Proteomes" id="UP001222325"/>
    </source>
</evidence>
<dbReference type="Proteomes" id="UP001222325">
    <property type="component" value="Unassembled WGS sequence"/>
</dbReference>
<dbReference type="AlphaFoldDB" id="A0AAD6XRW6"/>
<evidence type="ECO:0008006" key="4">
    <source>
        <dbReference type="Google" id="ProtNLM"/>
    </source>
</evidence>
<proteinExistence type="predicted"/>
<feature type="chain" id="PRO_5041998473" description="Extracellular membrane protein CFEM domain-containing protein" evidence="1">
    <location>
        <begin position="17"/>
        <end position="177"/>
    </location>
</feature>
<organism evidence="2 3">
    <name type="scientific">Mycena belliarum</name>
    <dbReference type="NCBI Taxonomy" id="1033014"/>
    <lineage>
        <taxon>Eukaryota</taxon>
        <taxon>Fungi</taxon>
        <taxon>Dikarya</taxon>
        <taxon>Basidiomycota</taxon>
        <taxon>Agaricomycotina</taxon>
        <taxon>Agaricomycetes</taxon>
        <taxon>Agaricomycetidae</taxon>
        <taxon>Agaricales</taxon>
        <taxon>Marasmiineae</taxon>
        <taxon>Mycenaceae</taxon>
        <taxon>Mycena</taxon>
    </lineage>
</organism>
<gene>
    <name evidence="2" type="ORF">B0H15DRAFT_246820</name>
</gene>
<sequence length="177" mass="17870">MILFAIFLLPLVAVRAATNTTQTPPQFDPTSTVCPGNCIGTYTKAQFASNACFGTVGSCVCFGTQDSPPLGGLTTCLQGTCSMSSADTQSYIGSLLAFEGCTVSSMGTSFHSGTTLTSGGVTMGGPGGFPSASVTTGASAPKSSKNGGITIHAHRSSRITTLIPTLSMLLLALVRVS</sequence>
<name>A0AAD6XRW6_9AGAR</name>
<dbReference type="EMBL" id="JARJCN010000021">
    <property type="protein sequence ID" value="KAJ7090842.1"/>
    <property type="molecule type" value="Genomic_DNA"/>
</dbReference>
<evidence type="ECO:0000256" key="1">
    <source>
        <dbReference type="SAM" id="SignalP"/>
    </source>
</evidence>
<reference evidence="2" key="1">
    <citation type="submission" date="2023-03" db="EMBL/GenBank/DDBJ databases">
        <title>Massive genome expansion in bonnet fungi (Mycena s.s.) driven by repeated elements and novel gene families across ecological guilds.</title>
        <authorList>
            <consortium name="Lawrence Berkeley National Laboratory"/>
            <person name="Harder C.B."/>
            <person name="Miyauchi S."/>
            <person name="Viragh M."/>
            <person name="Kuo A."/>
            <person name="Thoen E."/>
            <person name="Andreopoulos B."/>
            <person name="Lu D."/>
            <person name="Skrede I."/>
            <person name="Drula E."/>
            <person name="Henrissat B."/>
            <person name="Morin E."/>
            <person name="Kohler A."/>
            <person name="Barry K."/>
            <person name="LaButti K."/>
            <person name="Morin E."/>
            <person name="Salamov A."/>
            <person name="Lipzen A."/>
            <person name="Mereny Z."/>
            <person name="Hegedus B."/>
            <person name="Baldrian P."/>
            <person name="Stursova M."/>
            <person name="Weitz H."/>
            <person name="Taylor A."/>
            <person name="Grigoriev I.V."/>
            <person name="Nagy L.G."/>
            <person name="Martin F."/>
            <person name="Kauserud H."/>
        </authorList>
    </citation>
    <scope>NUCLEOTIDE SEQUENCE</scope>
    <source>
        <strain evidence="2">CBHHK173m</strain>
    </source>
</reference>
<protein>
    <recommendedName>
        <fullName evidence="4">Extracellular membrane protein CFEM domain-containing protein</fullName>
    </recommendedName>
</protein>
<evidence type="ECO:0000313" key="2">
    <source>
        <dbReference type="EMBL" id="KAJ7090842.1"/>
    </source>
</evidence>
<comment type="caution">
    <text evidence="2">The sequence shown here is derived from an EMBL/GenBank/DDBJ whole genome shotgun (WGS) entry which is preliminary data.</text>
</comment>
<keyword evidence="1" id="KW-0732">Signal</keyword>
<keyword evidence="3" id="KW-1185">Reference proteome</keyword>
<accession>A0AAD6XRW6</accession>